<dbReference type="RefSeq" id="WP_074693441.1">
    <property type="nucleotide sequence ID" value="NZ_FNOJ01000014.1"/>
</dbReference>
<dbReference type="GO" id="GO:1904680">
    <property type="term" value="F:peptide transmembrane transporter activity"/>
    <property type="evidence" value="ECO:0007669"/>
    <property type="project" value="TreeGrafter"/>
</dbReference>
<dbReference type="Pfam" id="PF00496">
    <property type="entry name" value="SBP_bac_5"/>
    <property type="match status" value="1"/>
</dbReference>
<feature type="domain" description="Solute-binding protein family 5" evidence="2">
    <location>
        <begin position="101"/>
        <end position="474"/>
    </location>
</feature>
<proteinExistence type="predicted"/>
<keyword evidence="4" id="KW-1185">Reference proteome</keyword>
<feature type="chain" id="PRO_5010194285" evidence="1">
    <location>
        <begin position="24"/>
        <end position="567"/>
    </location>
</feature>
<name>A0A1H2WED6_9BACL</name>
<dbReference type="GO" id="GO:0043190">
    <property type="term" value="C:ATP-binding cassette (ABC) transporter complex"/>
    <property type="evidence" value="ECO:0007669"/>
    <property type="project" value="InterPro"/>
</dbReference>
<sequence length="567" mass="62456">MKKKHVAGIAVAAAVVVAGGAYAGVAQGGSSQPTLSTKEVSASASTSPSASTLTVLTSPKGNFADSFNPFDPSTNDGTFGNIYETLFYFDSVTGKTFNLLGKSYAFSNGNKTLTVNLQPNAKWSDGVKFTAQDVVFTFNELKKYPAADTNNVWSQLESVKAVGNSKLVFTFKAVDIPFAEQYVLGSTYIVPEHEWKSLGDPTKVKLPWQKAIGSGPFKLVSFSPQMYTFEANKLYYGGVPKVQYVKYPAYTSNQTADLALASGEIDWSGIDIPDIQKTYVSADPKHNHYYFAAGSVVEMYPNFNNPLLSQLPVREAINLAINRNVIQSKGETGYSQLPVPTSLIPSQMSWLNPNLQGTGKSFTVNDAKAVQILEKAGFRRDSHGIFAKDGKELSFQLLTVTGWSDWDEDALLIKQELQQIGININVVQQQFSAYYNLINPGAGLKPHYDLALSWTNEGPTPYTIYYDMLDSKGNFNIEQYRNPAVDAALTQFAATTNVSQQKQALYKVESIVTQQLPVIPIFDGELWYEYNDAKFTGWPTKNNLWINPAPYTFQSAAIIMDHLKPVK</sequence>
<dbReference type="Gene3D" id="3.90.76.10">
    <property type="entry name" value="Dipeptide-binding Protein, Domain 1"/>
    <property type="match status" value="1"/>
</dbReference>
<dbReference type="AlphaFoldDB" id="A0A1H2WED6"/>
<dbReference type="GO" id="GO:0042597">
    <property type="term" value="C:periplasmic space"/>
    <property type="evidence" value="ECO:0007669"/>
    <property type="project" value="UniProtKB-ARBA"/>
</dbReference>
<feature type="signal peptide" evidence="1">
    <location>
        <begin position="1"/>
        <end position="23"/>
    </location>
</feature>
<dbReference type="PANTHER" id="PTHR30290:SF82">
    <property type="entry name" value="ABC-TYPE DIPEPTIDE_OLIGOPEPTIDE TRANSPORT SYSTEM, PERIPLASMIC COMPONENT"/>
    <property type="match status" value="1"/>
</dbReference>
<gene>
    <name evidence="3" type="ORF">SAMN04489725_11464</name>
</gene>
<evidence type="ECO:0000259" key="2">
    <source>
        <dbReference type="Pfam" id="PF00496"/>
    </source>
</evidence>
<evidence type="ECO:0000256" key="1">
    <source>
        <dbReference type="SAM" id="SignalP"/>
    </source>
</evidence>
<dbReference type="EMBL" id="FNOJ01000014">
    <property type="protein sequence ID" value="SDW78399.1"/>
    <property type="molecule type" value="Genomic_DNA"/>
</dbReference>
<dbReference type="GO" id="GO:0015833">
    <property type="term" value="P:peptide transport"/>
    <property type="evidence" value="ECO:0007669"/>
    <property type="project" value="TreeGrafter"/>
</dbReference>
<dbReference type="InterPro" id="IPR000914">
    <property type="entry name" value="SBP_5_dom"/>
</dbReference>
<evidence type="ECO:0000313" key="4">
    <source>
        <dbReference type="Proteomes" id="UP000182589"/>
    </source>
</evidence>
<dbReference type="InterPro" id="IPR039424">
    <property type="entry name" value="SBP_5"/>
</dbReference>
<dbReference type="Gene3D" id="3.40.190.10">
    <property type="entry name" value="Periplasmic binding protein-like II"/>
    <property type="match status" value="1"/>
</dbReference>
<protein>
    <submittedName>
        <fullName evidence="3">Peptide/nickel transport system substrate-binding protein</fullName>
    </submittedName>
</protein>
<dbReference type="STRING" id="89784.SAMN04489725_11464"/>
<dbReference type="Proteomes" id="UP000182589">
    <property type="component" value="Unassembled WGS sequence"/>
</dbReference>
<evidence type="ECO:0000313" key="3">
    <source>
        <dbReference type="EMBL" id="SDW78399.1"/>
    </source>
</evidence>
<dbReference type="InterPro" id="IPR030678">
    <property type="entry name" value="Peptide/Ni-bd"/>
</dbReference>
<reference evidence="4" key="1">
    <citation type="submission" date="2016-10" db="EMBL/GenBank/DDBJ databases">
        <authorList>
            <person name="Varghese N."/>
        </authorList>
    </citation>
    <scope>NUCLEOTIDE SEQUENCE [LARGE SCALE GENOMIC DNA]</scope>
    <source>
        <strain evidence="4">DSM 12489</strain>
    </source>
</reference>
<keyword evidence="1" id="KW-0732">Signal</keyword>
<organism evidence="3 4">
    <name type="scientific">Alicyclobacillus hesperidum</name>
    <dbReference type="NCBI Taxonomy" id="89784"/>
    <lineage>
        <taxon>Bacteria</taxon>
        <taxon>Bacillati</taxon>
        <taxon>Bacillota</taxon>
        <taxon>Bacilli</taxon>
        <taxon>Bacillales</taxon>
        <taxon>Alicyclobacillaceae</taxon>
        <taxon>Alicyclobacillus</taxon>
    </lineage>
</organism>
<accession>A0A1H2WED6</accession>
<dbReference type="PANTHER" id="PTHR30290">
    <property type="entry name" value="PERIPLASMIC BINDING COMPONENT OF ABC TRANSPORTER"/>
    <property type="match status" value="1"/>
</dbReference>
<dbReference type="PIRSF" id="PIRSF002741">
    <property type="entry name" value="MppA"/>
    <property type="match status" value="1"/>
</dbReference>
<dbReference type="CDD" id="cd08509">
    <property type="entry name" value="PBP2_TmCBP_oligosaccharides_like"/>
    <property type="match status" value="1"/>
</dbReference>
<dbReference type="Gene3D" id="3.10.105.10">
    <property type="entry name" value="Dipeptide-binding Protein, Domain 3"/>
    <property type="match status" value="1"/>
</dbReference>
<dbReference type="SUPFAM" id="SSF53850">
    <property type="entry name" value="Periplasmic binding protein-like II"/>
    <property type="match status" value="1"/>
</dbReference>